<evidence type="ECO:0000256" key="1">
    <source>
        <dbReference type="SAM" id="MobiDB-lite"/>
    </source>
</evidence>
<feature type="compositionally biased region" description="Low complexity" evidence="1">
    <location>
        <begin position="11"/>
        <end position="21"/>
    </location>
</feature>
<feature type="region of interest" description="Disordered" evidence="1">
    <location>
        <begin position="275"/>
        <end position="341"/>
    </location>
</feature>
<accession>A0A5C3R223</accession>
<reference evidence="2 3" key="1">
    <citation type="journal article" date="2019" name="Nat. Ecol. Evol.">
        <title>Megaphylogeny resolves global patterns of mushroom evolution.</title>
        <authorList>
            <person name="Varga T."/>
            <person name="Krizsan K."/>
            <person name="Foldi C."/>
            <person name="Dima B."/>
            <person name="Sanchez-Garcia M."/>
            <person name="Sanchez-Ramirez S."/>
            <person name="Szollosi G.J."/>
            <person name="Szarkandi J.G."/>
            <person name="Papp V."/>
            <person name="Albert L."/>
            <person name="Andreopoulos W."/>
            <person name="Angelini C."/>
            <person name="Antonin V."/>
            <person name="Barry K.W."/>
            <person name="Bougher N.L."/>
            <person name="Buchanan P."/>
            <person name="Buyck B."/>
            <person name="Bense V."/>
            <person name="Catcheside P."/>
            <person name="Chovatia M."/>
            <person name="Cooper J."/>
            <person name="Damon W."/>
            <person name="Desjardin D."/>
            <person name="Finy P."/>
            <person name="Geml J."/>
            <person name="Haridas S."/>
            <person name="Hughes K."/>
            <person name="Justo A."/>
            <person name="Karasinski D."/>
            <person name="Kautmanova I."/>
            <person name="Kiss B."/>
            <person name="Kocsube S."/>
            <person name="Kotiranta H."/>
            <person name="LaButti K.M."/>
            <person name="Lechner B.E."/>
            <person name="Liimatainen K."/>
            <person name="Lipzen A."/>
            <person name="Lukacs Z."/>
            <person name="Mihaltcheva S."/>
            <person name="Morgado L.N."/>
            <person name="Niskanen T."/>
            <person name="Noordeloos M.E."/>
            <person name="Ohm R.A."/>
            <person name="Ortiz-Santana B."/>
            <person name="Ovrebo C."/>
            <person name="Racz N."/>
            <person name="Riley R."/>
            <person name="Savchenko A."/>
            <person name="Shiryaev A."/>
            <person name="Soop K."/>
            <person name="Spirin V."/>
            <person name="Szebenyi C."/>
            <person name="Tomsovsky M."/>
            <person name="Tulloss R.E."/>
            <person name="Uehling J."/>
            <person name="Grigoriev I.V."/>
            <person name="Vagvolgyi C."/>
            <person name="Papp T."/>
            <person name="Martin F.M."/>
            <person name="Miettinen O."/>
            <person name="Hibbett D.S."/>
            <person name="Nagy L.G."/>
        </authorList>
    </citation>
    <scope>NUCLEOTIDE SEQUENCE [LARGE SCALE GENOMIC DNA]</scope>
    <source>
        <strain evidence="2 3">CBS 309.79</strain>
    </source>
</reference>
<dbReference type="Proteomes" id="UP000305067">
    <property type="component" value="Unassembled WGS sequence"/>
</dbReference>
<feature type="compositionally biased region" description="Polar residues" evidence="1">
    <location>
        <begin position="386"/>
        <end position="398"/>
    </location>
</feature>
<name>A0A5C3R223_9AGAR</name>
<dbReference type="STRING" id="1884261.A0A5C3R223"/>
<dbReference type="OrthoDB" id="3141838at2759"/>
<organism evidence="2 3">
    <name type="scientific">Pterulicium gracile</name>
    <dbReference type="NCBI Taxonomy" id="1884261"/>
    <lineage>
        <taxon>Eukaryota</taxon>
        <taxon>Fungi</taxon>
        <taxon>Dikarya</taxon>
        <taxon>Basidiomycota</taxon>
        <taxon>Agaricomycotina</taxon>
        <taxon>Agaricomycetes</taxon>
        <taxon>Agaricomycetidae</taxon>
        <taxon>Agaricales</taxon>
        <taxon>Pleurotineae</taxon>
        <taxon>Pterulaceae</taxon>
        <taxon>Pterulicium</taxon>
    </lineage>
</organism>
<sequence length="411" mass="45646">MSFPTWTQFKPTPSTTPPAMSSLAFPMPPPSILHNEVQMTSDMLVRVLDSMSSHVQKYFPSRVKLVVHGGACFLLDRELSSIIAYDNTMWPTPKRSNTRDVDYINRSFASEWRNRGMYDATEKLKKCIWATAAKFGLGTDWMNSDADVALPVAYDAMGREFDPISSSSKDVENPDVIYTSPNGWLVLISVTRWWAISMKLMRFQKQDPQDIYVLFKSLSERPDCQMWDATFVETKLSHRCWPMISRLDAGTLGRVDIQVRHIIAALVASRSIPSTSSSAHLSRPRPQAPTYPSSSTSHLSSPAGFHFNSRSRTPVASPAPGSRSSKSPAPAFAHHQPRSGACKDPACTACPTAKPGLTWATWTDDPNFLEKIRQGRADTIRLKRSNVPTSTSMSGRTQPPTPLPVTFAGYS</sequence>
<feature type="region of interest" description="Disordered" evidence="1">
    <location>
        <begin position="386"/>
        <end position="411"/>
    </location>
</feature>
<dbReference type="EMBL" id="ML178814">
    <property type="protein sequence ID" value="TFL07190.1"/>
    <property type="molecule type" value="Genomic_DNA"/>
</dbReference>
<dbReference type="AlphaFoldDB" id="A0A5C3R223"/>
<feature type="compositionally biased region" description="Polar residues" evidence="1">
    <location>
        <begin position="1"/>
        <end position="10"/>
    </location>
</feature>
<proteinExistence type="predicted"/>
<feature type="region of interest" description="Disordered" evidence="1">
    <location>
        <begin position="1"/>
        <end position="21"/>
    </location>
</feature>
<gene>
    <name evidence="2" type="ORF">BDV98DRAFT_587701</name>
</gene>
<evidence type="ECO:0000313" key="2">
    <source>
        <dbReference type="EMBL" id="TFL07190.1"/>
    </source>
</evidence>
<protein>
    <submittedName>
        <fullName evidence="2">Uncharacterized protein</fullName>
    </submittedName>
</protein>
<evidence type="ECO:0000313" key="3">
    <source>
        <dbReference type="Proteomes" id="UP000305067"/>
    </source>
</evidence>
<keyword evidence="3" id="KW-1185">Reference proteome</keyword>